<comment type="caution">
    <text evidence="1">The sequence shown here is derived from an EMBL/GenBank/DDBJ whole genome shotgun (WGS) entry which is preliminary data.</text>
</comment>
<name>A0A5N5GC24_9ROSA</name>
<reference evidence="1 2" key="1">
    <citation type="submission" date="2019-09" db="EMBL/GenBank/DDBJ databases">
        <authorList>
            <person name="Ou C."/>
        </authorList>
    </citation>
    <scope>NUCLEOTIDE SEQUENCE [LARGE SCALE GENOMIC DNA]</scope>
    <source>
        <strain evidence="1">S2</strain>
        <tissue evidence="1">Leaf</tissue>
    </source>
</reference>
<protein>
    <submittedName>
        <fullName evidence="1">Serine/threonine-protein phosphatase 7-like</fullName>
    </submittedName>
</protein>
<dbReference type="Proteomes" id="UP000327157">
    <property type="component" value="Chromosome 9"/>
</dbReference>
<organism evidence="1 2">
    <name type="scientific">Pyrus ussuriensis x Pyrus communis</name>
    <dbReference type="NCBI Taxonomy" id="2448454"/>
    <lineage>
        <taxon>Eukaryota</taxon>
        <taxon>Viridiplantae</taxon>
        <taxon>Streptophyta</taxon>
        <taxon>Embryophyta</taxon>
        <taxon>Tracheophyta</taxon>
        <taxon>Spermatophyta</taxon>
        <taxon>Magnoliopsida</taxon>
        <taxon>eudicotyledons</taxon>
        <taxon>Gunneridae</taxon>
        <taxon>Pentapetalae</taxon>
        <taxon>rosids</taxon>
        <taxon>fabids</taxon>
        <taxon>Rosales</taxon>
        <taxon>Rosaceae</taxon>
        <taxon>Amygdaloideae</taxon>
        <taxon>Maleae</taxon>
        <taxon>Pyrus</taxon>
    </lineage>
</organism>
<accession>A0A5N5GC24</accession>
<proteinExistence type="predicted"/>
<dbReference type="AlphaFoldDB" id="A0A5N5GC24"/>
<keyword evidence="2" id="KW-1185">Reference proteome</keyword>
<gene>
    <name evidence="1" type="ORF">D8674_035312</name>
</gene>
<dbReference type="EMBL" id="SMOL01000458">
    <property type="protein sequence ID" value="KAB2612996.1"/>
    <property type="molecule type" value="Genomic_DNA"/>
</dbReference>
<reference evidence="1 2" key="3">
    <citation type="submission" date="2019-11" db="EMBL/GenBank/DDBJ databases">
        <title>A de novo genome assembly of a pear dwarfing rootstock.</title>
        <authorList>
            <person name="Wang F."/>
            <person name="Wang J."/>
            <person name="Li S."/>
            <person name="Zhang Y."/>
            <person name="Fang M."/>
            <person name="Ma L."/>
            <person name="Zhao Y."/>
            <person name="Jiang S."/>
        </authorList>
    </citation>
    <scope>NUCLEOTIDE SEQUENCE [LARGE SCALE GENOMIC DNA]</scope>
    <source>
        <strain evidence="1">S2</strain>
        <tissue evidence="1">Leaf</tissue>
    </source>
</reference>
<sequence length="66" mass="7495">MDHGRKKLLNQEATAGCERWVHLEFCLLLIQAVSQPATTSVLRKNSWNFVLLGQRLLKSPATTNLF</sequence>
<evidence type="ECO:0000313" key="1">
    <source>
        <dbReference type="EMBL" id="KAB2612996.1"/>
    </source>
</evidence>
<evidence type="ECO:0000313" key="2">
    <source>
        <dbReference type="Proteomes" id="UP000327157"/>
    </source>
</evidence>
<reference evidence="2" key="2">
    <citation type="submission" date="2019-10" db="EMBL/GenBank/DDBJ databases">
        <title>A de novo genome assembly of a pear dwarfing rootstock.</title>
        <authorList>
            <person name="Wang F."/>
            <person name="Wang J."/>
            <person name="Li S."/>
            <person name="Zhang Y."/>
            <person name="Fang M."/>
            <person name="Ma L."/>
            <person name="Zhao Y."/>
            <person name="Jiang S."/>
        </authorList>
    </citation>
    <scope>NUCLEOTIDE SEQUENCE [LARGE SCALE GENOMIC DNA]</scope>
</reference>